<dbReference type="GO" id="GO:0006635">
    <property type="term" value="P:fatty acid beta-oxidation"/>
    <property type="evidence" value="ECO:0007669"/>
    <property type="project" value="TreeGrafter"/>
</dbReference>
<dbReference type="PANTHER" id="PTHR11941:SF54">
    <property type="entry name" value="ENOYL-COA HYDRATASE, MITOCHONDRIAL"/>
    <property type="match status" value="1"/>
</dbReference>
<protein>
    <submittedName>
        <fullName evidence="4">Enoyl-CoA hydratase</fullName>
    </submittedName>
</protein>
<dbReference type="Gene3D" id="1.10.12.10">
    <property type="entry name" value="Lyase 2-enoyl-coa Hydratase, Chain A, domain 2"/>
    <property type="match status" value="1"/>
</dbReference>
<dbReference type="Gene3D" id="3.90.226.10">
    <property type="entry name" value="2-enoyl-CoA Hydratase, Chain A, domain 1"/>
    <property type="match status" value="1"/>
</dbReference>
<name>A0A928UZC9_9SPHI</name>
<sequence length="257" mass="27778">MDVFRNILIETEGRIATITINRESKLNALTAETLQEIRLAVLSIQQDKEVWGMILTGAGEKAFVAGADISEFLGLSMEEGMQLSKDGHEVMDTLYHSPKPIVAVINGFALGGGLELALACHLRVASKEAKMGLPEVSLGIIPGYGGTQRLTELVGRGKALEMILTGDMISSTDALQWGLVNYVEEASEAKGKAISLLNQMFKRSKVAIANAIEVVNAGLDKNQNGYQLEIDSFGKNFASSDFKEGVAAFLEKRKPNF</sequence>
<dbReference type="InterPro" id="IPR018376">
    <property type="entry name" value="Enoyl-CoA_hyd/isom_CS"/>
</dbReference>
<evidence type="ECO:0000256" key="3">
    <source>
        <dbReference type="RuleBase" id="RU003707"/>
    </source>
</evidence>
<dbReference type="FunFam" id="3.90.226.10:FF:000009">
    <property type="entry name" value="Carnitinyl-CoA dehydratase"/>
    <property type="match status" value="1"/>
</dbReference>
<keyword evidence="5" id="KW-1185">Reference proteome</keyword>
<keyword evidence="2" id="KW-0456">Lyase</keyword>
<organism evidence="4 5">
    <name type="scientific">Sphingobacterium hungaricum</name>
    <dbReference type="NCBI Taxonomy" id="2082723"/>
    <lineage>
        <taxon>Bacteria</taxon>
        <taxon>Pseudomonadati</taxon>
        <taxon>Bacteroidota</taxon>
        <taxon>Sphingobacteriia</taxon>
        <taxon>Sphingobacteriales</taxon>
        <taxon>Sphingobacteriaceae</taxon>
        <taxon>Sphingobacterium</taxon>
    </lineage>
</organism>
<dbReference type="InterPro" id="IPR014748">
    <property type="entry name" value="Enoyl-CoA_hydra_C"/>
</dbReference>
<accession>A0A928UZC9</accession>
<evidence type="ECO:0000256" key="1">
    <source>
        <dbReference type="ARBA" id="ARBA00005254"/>
    </source>
</evidence>
<dbReference type="InterPro" id="IPR001753">
    <property type="entry name" value="Enoyl-CoA_hydra/iso"/>
</dbReference>
<comment type="similarity">
    <text evidence="1 3">Belongs to the enoyl-CoA hydratase/isomerase family.</text>
</comment>
<evidence type="ECO:0000256" key="2">
    <source>
        <dbReference type="ARBA" id="ARBA00023239"/>
    </source>
</evidence>
<dbReference type="PROSITE" id="PS00166">
    <property type="entry name" value="ENOYL_COA_HYDRATASE"/>
    <property type="match status" value="1"/>
</dbReference>
<dbReference type="GO" id="GO:0016829">
    <property type="term" value="F:lyase activity"/>
    <property type="evidence" value="ECO:0007669"/>
    <property type="project" value="UniProtKB-KW"/>
</dbReference>
<dbReference type="Pfam" id="PF00378">
    <property type="entry name" value="ECH_1"/>
    <property type="match status" value="1"/>
</dbReference>
<dbReference type="EMBL" id="PRDK01000005">
    <property type="protein sequence ID" value="MBE8714156.1"/>
    <property type="molecule type" value="Genomic_DNA"/>
</dbReference>
<dbReference type="Proteomes" id="UP000616201">
    <property type="component" value="Unassembled WGS sequence"/>
</dbReference>
<evidence type="ECO:0000313" key="5">
    <source>
        <dbReference type="Proteomes" id="UP000616201"/>
    </source>
</evidence>
<evidence type="ECO:0000313" key="4">
    <source>
        <dbReference type="EMBL" id="MBE8714156.1"/>
    </source>
</evidence>
<dbReference type="CDD" id="cd06558">
    <property type="entry name" value="crotonase-like"/>
    <property type="match status" value="1"/>
</dbReference>
<comment type="caution">
    <text evidence="4">The sequence shown here is derived from an EMBL/GenBank/DDBJ whole genome shotgun (WGS) entry which is preliminary data.</text>
</comment>
<dbReference type="AlphaFoldDB" id="A0A928UZC9"/>
<gene>
    <name evidence="4" type="ORF">C4F49_10725</name>
</gene>
<dbReference type="RefSeq" id="WP_196934330.1">
    <property type="nucleotide sequence ID" value="NZ_MU158697.1"/>
</dbReference>
<dbReference type="PANTHER" id="PTHR11941">
    <property type="entry name" value="ENOYL-COA HYDRATASE-RELATED"/>
    <property type="match status" value="1"/>
</dbReference>
<proteinExistence type="inferred from homology"/>
<dbReference type="InterPro" id="IPR029045">
    <property type="entry name" value="ClpP/crotonase-like_dom_sf"/>
</dbReference>
<dbReference type="SUPFAM" id="SSF52096">
    <property type="entry name" value="ClpP/crotonase"/>
    <property type="match status" value="1"/>
</dbReference>
<reference evidence="4" key="1">
    <citation type="submission" date="2018-02" db="EMBL/GenBank/DDBJ databases">
        <authorList>
            <person name="Vasarhelyi B.M."/>
            <person name="Deshmukh S."/>
            <person name="Balint B."/>
            <person name="Kukolya J."/>
        </authorList>
    </citation>
    <scope>NUCLEOTIDE SEQUENCE</scope>
    <source>
        <strain evidence="4">KB22</strain>
    </source>
</reference>